<dbReference type="EMBL" id="KK852908">
    <property type="protein sequence ID" value="KDR13955.1"/>
    <property type="molecule type" value="Genomic_DNA"/>
</dbReference>
<dbReference type="eggNOG" id="KOG0078">
    <property type="taxonomic scope" value="Eukaryota"/>
</dbReference>
<evidence type="ECO:0000256" key="7">
    <source>
        <dbReference type="SAM" id="Coils"/>
    </source>
</evidence>
<dbReference type="PROSITE" id="PS00018">
    <property type="entry name" value="EF_HAND_1"/>
    <property type="match status" value="1"/>
</dbReference>
<evidence type="ECO:0000256" key="1">
    <source>
        <dbReference type="ARBA" id="ARBA00004496"/>
    </source>
</evidence>
<protein>
    <submittedName>
        <fullName evidence="10">RAS and EF-hand domain-containing protein</fullName>
    </submittedName>
</protein>
<dbReference type="InterPro" id="IPR011992">
    <property type="entry name" value="EF-hand-dom_pair"/>
</dbReference>
<dbReference type="PANTHER" id="PTHR47977">
    <property type="entry name" value="RAS-RELATED PROTEIN RAB"/>
    <property type="match status" value="1"/>
</dbReference>
<dbReference type="GO" id="GO:0005525">
    <property type="term" value="F:GTP binding"/>
    <property type="evidence" value="ECO:0007669"/>
    <property type="project" value="UniProtKB-KW"/>
</dbReference>
<dbReference type="SUPFAM" id="SSF47473">
    <property type="entry name" value="EF-hand"/>
    <property type="match status" value="1"/>
</dbReference>
<keyword evidence="5 7" id="KW-0175">Coiled coil</keyword>
<dbReference type="OMA" id="FIGHSPQ"/>
<dbReference type="SMART" id="SM00173">
    <property type="entry name" value="RAS"/>
    <property type="match status" value="1"/>
</dbReference>
<evidence type="ECO:0000256" key="6">
    <source>
        <dbReference type="ARBA" id="ARBA00023134"/>
    </source>
</evidence>
<dbReference type="InterPro" id="IPR018247">
    <property type="entry name" value="EF_Hand_1_Ca_BS"/>
</dbReference>
<dbReference type="Gene3D" id="1.10.238.10">
    <property type="entry name" value="EF-hand"/>
    <property type="match status" value="1"/>
</dbReference>
<evidence type="ECO:0000256" key="3">
    <source>
        <dbReference type="ARBA" id="ARBA00022741"/>
    </source>
</evidence>
<organism evidence="10 11">
    <name type="scientific">Zootermopsis nevadensis</name>
    <name type="common">Dampwood termite</name>
    <dbReference type="NCBI Taxonomy" id="136037"/>
    <lineage>
        <taxon>Eukaryota</taxon>
        <taxon>Metazoa</taxon>
        <taxon>Ecdysozoa</taxon>
        <taxon>Arthropoda</taxon>
        <taxon>Hexapoda</taxon>
        <taxon>Insecta</taxon>
        <taxon>Pterygota</taxon>
        <taxon>Neoptera</taxon>
        <taxon>Polyneoptera</taxon>
        <taxon>Dictyoptera</taxon>
        <taxon>Blattodea</taxon>
        <taxon>Blattoidea</taxon>
        <taxon>Termitoidae</taxon>
        <taxon>Termopsidae</taxon>
        <taxon>Zootermopsis</taxon>
    </lineage>
</organism>
<keyword evidence="6" id="KW-0342">GTP-binding</keyword>
<feature type="region of interest" description="Disordered" evidence="8">
    <location>
        <begin position="359"/>
        <end position="417"/>
    </location>
</feature>
<feature type="coiled-coil region" evidence="7">
    <location>
        <begin position="274"/>
        <end position="315"/>
    </location>
</feature>
<dbReference type="SMART" id="SM00175">
    <property type="entry name" value="RAB"/>
    <property type="match status" value="1"/>
</dbReference>
<dbReference type="NCBIfam" id="TIGR00231">
    <property type="entry name" value="small_GTP"/>
    <property type="match status" value="1"/>
</dbReference>
<dbReference type="SMART" id="SM00176">
    <property type="entry name" value="RAN"/>
    <property type="match status" value="1"/>
</dbReference>
<dbReference type="PROSITE" id="PS51421">
    <property type="entry name" value="RAS"/>
    <property type="match status" value="1"/>
</dbReference>
<accession>A0A067QX55</accession>
<feature type="domain" description="EF-hand" evidence="9">
    <location>
        <begin position="39"/>
        <end position="71"/>
    </location>
</feature>
<dbReference type="PRINTS" id="PR00449">
    <property type="entry name" value="RASTRNSFRMNG"/>
</dbReference>
<dbReference type="InterPro" id="IPR001806">
    <property type="entry name" value="Small_GTPase"/>
</dbReference>
<evidence type="ECO:0000256" key="4">
    <source>
        <dbReference type="ARBA" id="ARBA00022837"/>
    </source>
</evidence>
<dbReference type="SUPFAM" id="SSF52540">
    <property type="entry name" value="P-loop containing nucleoside triphosphate hydrolases"/>
    <property type="match status" value="1"/>
</dbReference>
<evidence type="ECO:0000313" key="11">
    <source>
        <dbReference type="Proteomes" id="UP000027135"/>
    </source>
</evidence>
<reference evidence="10 11" key="1">
    <citation type="journal article" date="2014" name="Nat. Commun.">
        <title>Molecular traces of alternative social organization in a termite genome.</title>
        <authorList>
            <person name="Terrapon N."/>
            <person name="Li C."/>
            <person name="Robertson H.M."/>
            <person name="Ji L."/>
            <person name="Meng X."/>
            <person name="Booth W."/>
            <person name="Chen Z."/>
            <person name="Childers C.P."/>
            <person name="Glastad K.M."/>
            <person name="Gokhale K."/>
            <person name="Gowin J."/>
            <person name="Gronenberg W."/>
            <person name="Hermansen R.A."/>
            <person name="Hu H."/>
            <person name="Hunt B.G."/>
            <person name="Huylmans A.K."/>
            <person name="Khalil S.M."/>
            <person name="Mitchell R.D."/>
            <person name="Munoz-Torres M.C."/>
            <person name="Mustard J.A."/>
            <person name="Pan H."/>
            <person name="Reese J.T."/>
            <person name="Scharf M.E."/>
            <person name="Sun F."/>
            <person name="Vogel H."/>
            <person name="Xiao J."/>
            <person name="Yang W."/>
            <person name="Yang Z."/>
            <person name="Yang Z."/>
            <person name="Zhou J."/>
            <person name="Zhu J."/>
            <person name="Brent C.S."/>
            <person name="Elsik C.G."/>
            <person name="Goodisman M.A."/>
            <person name="Liberles D.A."/>
            <person name="Roe R.M."/>
            <person name="Vargo E.L."/>
            <person name="Vilcinskas A."/>
            <person name="Wang J."/>
            <person name="Bornberg-Bauer E."/>
            <person name="Korb J."/>
            <person name="Zhang G."/>
            <person name="Liebig J."/>
        </authorList>
    </citation>
    <scope>NUCLEOTIDE SEQUENCE [LARGE SCALE GENOMIC DNA]</scope>
    <source>
        <tissue evidence="10">Whole organism</tissue>
    </source>
</reference>
<dbReference type="CDD" id="cd00154">
    <property type="entry name" value="Rab"/>
    <property type="match status" value="1"/>
</dbReference>
<dbReference type="PROSITE" id="PS50222">
    <property type="entry name" value="EF_HAND_2"/>
    <property type="match status" value="2"/>
</dbReference>
<feature type="domain" description="EF-hand" evidence="9">
    <location>
        <begin position="2"/>
        <end position="37"/>
    </location>
</feature>
<keyword evidence="11" id="KW-1185">Reference proteome</keyword>
<dbReference type="SMART" id="SM00174">
    <property type="entry name" value="RHO"/>
    <property type="match status" value="1"/>
</dbReference>
<dbReference type="GO" id="GO:0003924">
    <property type="term" value="F:GTPase activity"/>
    <property type="evidence" value="ECO:0007669"/>
    <property type="project" value="InterPro"/>
</dbReference>
<feature type="compositionally biased region" description="Polar residues" evidence="8">
    <location>
        <begin position="406"/>
        <end position="415"/>
    </location>
</feature>
<dbReference type="InterPro" id="IPR005225">
    <property type="entry name" value="Small_GTP-bd"/>
</dbReference>
<feature type="coiled-coil region" evidence="7">
    <location>
        <begin position="186"/>
        <end position="217"/>
    </location>
</feature>
<dbReference type="SMART" id="SM00054">
    <property type="entry name" value="EFh"/>
    <property type="match status" value="2"/>
</dbReference>
<dbReference type="InterPro" id="IPR050227">
    <property type="entry name" value="Rab"/>
</dbReference>
<dbReference type="OrthoDB" id="9989112at2759"/>
<dbReference type="AlphaFoldDB" id="A0A067QX55"/>
<dbReference type="InterPro" id="IPR027417">
    <property type="entry name" value="P-loop_NTPase"/>
</dbReference>
<gene>
    <name evidence="10" type="ORF">L798_11913</name>
</gene>
<dbReference type="PROSITE" id="PS51419">
    <property type="entry name" value="RAB"/>
    <property type="match status" value="1"/>
</dbReference>
<keyword evidence="3" id="KW-0547">Nucleotide-binding</keyword>
<keyword evidence="2" id="KW-0963">Cytoplasm</keyword>
<dbReference type="Gene3D" id="3.40.50.300">
    <property type="entry name" value="P-loop containing nucleotide triphosphate hydrolases"/>
    <property type="match status" value="1"/>
</dbReference>
<evidence type="ECO:0000256" key="8">
    <source>
        <dbReference type="SAM" id="MobiDB-lite"/>
    </source>
</evidence>
<dbReference type="PROSITE" id="PS51420">
    <property type="entry name" value="RHO"/>
    <property type="match status" value="1"/>
</dbReference>
<dbReference type="CDD" id="cd00051">
    <property type="entry name" value="EFh"/>
    <property type="match status" value="1"/>
</dbReference>
<dbReference type="GO" id="GO:0005509">
    <property type="term" value="F:calcium ion binding"/>
    <property type="evidence" value="ECO:0007669"/>
    <property type="project" value="InterPro"/>
</dbReference>
<dbReference type="GO" id="GO:0005737">
    <property type="term" value="C:cytoplasm"/>
    <property type="evidence" value="ECO:0007669"/>
    <property type="project" value="UniProtKB-SubCell"/>
</dbReference>
<dbReference type="FunFam" id="3.40.50.300:FF:001348">
    <property type="entry name" value="Ras and EF-hand domain-containing protein"/>
    <property type="match status" value="1"/>
</dbReference>
<dbReference type="Pfam" id="PF13499">
    <property type="entry name" value="EF-hand_7"/>
    <property type="match status" value="1"/>
</dbReference>
<sequence length="725" mass="81228">MAHELQLEQLFRACDKQGSGHIGPSEFRDLCSSFDIDPDDSDTIFTDLDHDGDGQVSLEDFRWGFRDFLAPSSRRSSLQVSNGADRRGLCGGSEETDTCHAELERRRSQARTAWSHLVAGVGEANVRKFLNTSGEKLAKLYEELQTSDTPHHLVTHFEGAFSSLLQDVKKLYEDNMKMEEMFAREKETHLTHLQNLEEELDAQVARVEAQAREEAQMKFELEKRSIEEKMKAETAELQAHLRLFQKLNSILSRGRNEKQGPILLDSSYNAVSENRELRSTLADTRTNLAVLRSEMAQLRSEYEEKCHELNCQQETVTAYMNQNDHVHRQVQLLHDANMKLQDTNDSLLTVVDMSGLRSPRSSSPCCCSHTSSKGSPVGLSEGRKRKRASQPVSRSPSDVESLVDSAPTSFDSTQNGLGGNVQFGIRRLMEDLDSGRSTMRDNMDVDSDKSLQEELLCATTEQVDLSEPDNESTHKMDELDCNAPLMFPTQKSPVLGRRLISPGNLIEVPLDPVMLGGLEPTGAPDRTYKIVFAGDAAVGKSSFILRFCKGVFISNISSTLGVDFQVKTIRIDERNVTLQLWDTAGQERFRSMTKTYFRRADGVMLLYDVTSERSFLNVRQWIQNIDEVTKQRVPVIICGNKVDLRAEAQSKGITCIDMVEGELLARDCGAIFLETSSKSGINILDAVLTLTREMLTREDVEVQTSSLRISQDHKPTNSCCGSSKS</sequence>
<dbReference type="Proteomes" id="UP000027135">
    <property type="component" value="Unassembled WGS sequence"/>
</dbReference>
<comment type="subcellular location">
    <subcellularLocation>
        <location evidence="1">Cytoplasm</location>
    </subcellularLocation>
</comment>
<proteinExistence type="predicted"/>
<dbReference type="InterPro" id="IPR002048">
    <property type="entry name" value="EF_hand_dom"/>
</dbReference>
<evidence type="ECO:0000259" key="9">
    <source>
        <dbReference type="PROSITE" id="PS50222"/>
    </source>
</evidence>
<dbReference type="STRING" id="136037.A0A067QX55"/>
<keyword evidence="4" id="KW-0106">Calcium</keyword>
<evidence type="ECO:0000256" key="5">
    <source>
        <dbReference type="ARBA" id="ARBA00023054"/>
    </source>
</evidence>
<dbReference type="InParanoid" id="A0A067QX55"/>
<name>A0A067QX55_ZOONE</name>
<dbReference type="Pfam" id="PF00071">
    <property type="entry name" value="Ras"/>
    <property type="match status" value="1"/>
</dbReference>
<evidence type="ECO:0000313" key="10">
    <source>
        <dbReference type="EMBL" id="KDR13955.1"/>
    </source>
</evidence>
<evidence type="ECO:0000256" key="2">
    <source>
        <dbReference type="ARBA" id="ARBA00022490"/>
    </source>
</evidence>